<dbReference type="AlphaFoldDB" id="L7JUB4"/>
<evidence type="ECO:0000313" key="3">
    <source>
        <dbReference type="Proteomes" id="UP000011185"/>
    </source>
</evidence>
<dbReference type="VEuPathDB" id="MicrosporidiaDB:THOM_2745"/>
<name>L7JUB4_TRAHO</name>
<organism evidence="2 3">
    <name type="scientific">Trachipleistophora hominis</name>
    <name type="common">Microsporidian parasite</name>
    <dbReference type="NCBI Taxonomy" id="72359"/>
    <lineage>
        <taxon>Eukaryota</taxon>
        <taxon>Fungi</taxon>
        <taxon>Fungi incertae sedis</taxon>
        <taxon>Microsporidia</taxon>
        <taxon>Pleistophoridae</taxon>
        <taxon>Trachipleistophora</taxon>
    </lineage>
</organism>
<protein>
    <submittedName>
        <fullName evidence="2">Uncharacterized protein</fullName>
    </submittedName>
</protein>
<dbReference type="HOGENOM" id="CLU_2741837_0_0_1"/>
<accession>L7JUB4</accession>
<sequence length="71" mass="7838">MGSLAGAARLQDQNAAVRRHLQRDENTRVEHKGFRVLEHGLRGPCAGKPRPSDPTAARRIATWVTEKLPQG</sequence>
<feature type="region of interest" description="Disordered" evidence="1">
    <location>
        <begin position="1"/>
        <end position="28"/>
    </location>
</feature>
<reference evidence="2 3" key="1">
    <citation type="journal article" date="2012" name="PLoS Pathog.">
        <title>The genome of the obligate intracellular parasite Trachipleistophora hominis: new insights into microsporidian genome dynamics and reductive evolution.</title>
        <authorList>
            <person name="Heinz E."/>
            <person name="Williams T.A."/>
            <person name="Nakjang S."/>
            <person name="Noel C.J."/>
            <person name="Swan D.C."/>
            <person name="Goldberg A.V."/>
            <person name="Harris S.R."/>
            <person name="Weinmaier T."/>
            <person name="Markert S."/>
            <person name="Becher D."/>
            <person name="Bernhardt J."/>
            <person name="Dagan T."/>
            <person name="Hacker C."/>
            <person name="Lucocq J.M."/>
            <person name="Schweder T."/>
            <person name="Rattei T."/>
            <person name="Hall N."/>
            <person name="Hirt R.P."/>
            <person name="Embley T.M."/>
        </authorList>
    </citation>
    <scope>NUCLEOTIDE SEQUENCE [LARGE SCALE GENOMIC DNA]</scope>
</reference>
<gene>
    <name evidence="2" type="ORF">THOM_2745</name>
</gene>
<dbReference type="OrthoDB" id="2189889at2759"/>
<keyword evidence="3" id="KW-1185">Reference proteome</keyword>
<evidence type="ECO:0000313" key="2">
    <source>
        <dbReference type="EMBL" id="ELQ74337.1"/>
    </source>
</evidence>
<dbReference type="EMBL" id="JH994046">
    <property type="protein sequence ID" value="ELQ74337.1"/>
    <property type="molecule type" value="Genomic_DNA"/>
</dbReference>
<proteinExistence type="predicted"/>
<dbReference type="InParanoid" id="L7JUB4"/>
<dbReference type="Proteomes" id="UP000011185">
    <property type="component" value="Unassembled WGS sequence"/>
</dbReference>
<evidence type="ECO:0000256" key="1">
    <source>
        <dbReference type="SAM" id="MobiDB-lite"/>
    </source>
</evidence>